<accession>A0A6A4E7T5</accession>
<dbReference type="Proteomes" id="UP000486351">
    <property type="component" value="Unassembled WGS sequence"/>
</dbReference>
<dbReference type="EMBL" id="QXGD01000005">
    <property type="protein sequence ID" value="KAE9258229.1"/>
    <property type="molecule type" value="Genomic_DNA"/>
</dbReference>
<evidence type="ECO:0000313" key="15">
    <source>
        <dbReference type="Proteomes" id="UP000440732"/>
    </source>
</evidence>
<evidence type="ECO:0000313" key="19">
    <source>
        <dbReference type="Proteomes" id="UP000486351"/>
    </source>
</evidence>
<comment type="caution">
    <text evidence="9">The sequence shown here is derived from an EMBL/GenBank/DDBJ whole genome shotgun (WGS) entry which is preliminary data.</text>
</comment>
<dbReference type="Proteomes" id="UP000488956">
    <property type="component" value="Unassembled WGS sequence"/>
</dbReference>
<dbReference type="EMBL" id="QXGA01000005">
    <property type="protein sequence ID" value="KAE9155823.1"/>
    <property type="molecule type" value="Genomic_DNA"/>
</dbReference>
<dbReference type="Proteomes" id="UP000433483">
    <property type="component" value="Unassembled WGS sequence"/>
</dbReference>
<dbReference type="EMBL" id="QXGE01000248">
    <property type="protein sequence ID" value="KAE9318652.1"/>
    <property type="molecule type" value="Genomic_DNA"/>
</dbReference>
<keyword evidence="12" id="KW-1185">Reference proteome</keyword>
<evidence type="ECO:0000313" key="1">
    <source>
        <dbReference type="EMBL" id="KAE8950113.1"/>
    </source>
</evidence>
<reference evidence="11 12" key="1">
    <citation type="submission" date="2018-08" db="EMBL/GenBank/DDBJ databases">
        <title>Genomic investigation of the strawberry pathogen Phytophthora fragariae indicates pathogenicity is determined by transcriptional variation in three key races.</title>
        <authorList>
            <person name="Adams T.M."/>
            <person name="Armitage A.D."/>
            <person name="Sobczyk M.K."/>
            <person name="Bates H.J."/>
            <person name="Dunwell J.M."/>
            <person name="Nellist C.F."/>
            <person name="Harrison R.J."/>
        </authorList>
    </citation>
    <scope>NUCLEOTIDE SEQUENCE [LARGE SCALE GENOMIC DNA]</scope>
    <source>
        <strain evidence="9 13">A4</strain>
        <strain evidence="8 14">BC-1</strain>
        <strain evidence="6 18">BC-23</strain>
        <strain evidence="7 12">NOV-27</strain>
        <strain evidence="5 15">NOV-5</strain>
        <strain evidence="3 16">NOV-71</strain>
        <strain evidence="10 19">NOV-77</strain>
        <strain evidence="1 11">NOV-9</strain>
        <strain evidence="4 20">ONT-3</strain>
        <strain evidence="2 17">SCRP245</strain>
    </source>
</reference>
<dbReference type="EMBL" id="QXFX01000007">
    <property type="protein sequence ID" value="KAE9139983.1"/>
    <property type="molecule type" value="Genomic_DNA"/>
</dbReference>
<evidence type="ECO:0000313" key="3">
    <source>
        <dbReference type="EMBL" id="KAE9113994.1"/>
    </source>
</evidence>
<evidence type="ECO:0000313" key="2">
    <source>
        <dbReference type="EMBL" id="KAE8990134.1"/>
    </source>
</evidence>
<evidence type="ECO:0000313" key="20">
    <source>
        <dbReference type="Proteomes" id="UP000488956"/>
    </source>
</evidence>
<dbReference type="Proteomes" id="UP000429523">
    <property type="component" value="Unassembled WGS sequence"/>
</dbReference>
<evidence type="ECO:0000313" key="11">
    <source>
        <dbReference type="Proteomes" id="UP000429523"/>
    </source>
</evidence>
<evidence type="ECO:0000313" key="7">
    <source>
        <dbReference type="EMBL" id="KAE9238072.1"/>
    </source>
</evidence>
<dbReference type="Proteomes" id="UP000437068">
    <property type="component" value="Unassembled WGS sequence"/>
</dbReference>
<evidence type="ECO:0000313" key="5">
    <source>
        <dbReference type="EMBL" id="KAE9155823.1"/>
    </source>
</evidence>
<dbReference type="Proteomes" id="UP000441208">
    <property type="component" value="Unassembled WGS sequence"/>
</dbReference>
<evidence type="ECO:0000313" key="17">
    <source>
        <dbReference type="Proteomes" id="UP000460718"/>
    </source>
</evidence>
<dbReference type="AlphaFoldDB" id="A0A6A4E7T5"/>
<dbReference type="Proteomes" id="UP000460718">
    <property type="component" value="Unassembled WGS sequence"/>
</dbReference>
<dbReference type="Proteomes" id="UP000476176">
    <property type="component" value="Unassembled WGS sequence"/>
</dbReference>
<evidence type="ECO:0000313" key="16">
    <source>
        <dbReference type="Proteomes" id="UP000441208"/>
    </source>
</evidence>
<proteinExistence type="predicted"/>
<dbReference type="EMBL" id="QXFW01001481">
    <property type="protein sequence ID" value="KAE8990134.1"/>
    <property type="molecule type" value="Genomic_DNA"/>
</dbReference>
<dbReference type="Proteomes" id="UP000440732">
    <property type="component" value="Unassembled WGS sequence"/>
</dbReference>
<evidence type="ECO:0000313" key="9">
    <source>
        <dbReference type="EMBL" id="KAE9318652.1"/>
    </source>
</evidence>
<gene>
    <name evidence="9" type="ORF">PF001_g6260</name>
    <name evidence="8" type="ORF">PF002_g256</name>
    <name evidence="6" type="ORF">PF004_g9349</name>
    <name evidence="7" type="ORF">PF005_g403</name>
    <name evidence="5" type="ORF">PF006_g279</name>
    <name evidence="3" type="ORF">PF007_g10550</name>
    <name evidence="10" type="ORF">PF008_g1162</name>
    <name evidence="1" type="ORF">PF009_g357</name>
    <name evidence="4" type="ORF">PF010_g346</name>
    <name evidence="2" type="ORF">PF011_g18476</name>
</gene>
<name>A0A6A4E7T5_9STRA</name>
<dbReference type="EMBL" id="QXFZ01000501">
    <property type="protein sequence ID" value="KAE9113994.1"/>
    <property type="molecule type" value="Genomic_DNA"/>
</dbReference>
<dbReference type="EMBL" id="QXFY01000027">
    <property type="protein sequence ID" value="KAE9361315.1"/>
    <property type="molecule type" value="Genomic_DNA"/>
</dbReference>
<evidence type="ECO:0000313" key="14">
    <source>
        <dbReference type="Proteomes" id="UP000440367"/>
    </source>
</evidence>
<dbReference type="EMBL" id="QXGC01000456">
    <property type="protein sequence ID" value="KAE9234541.1"/>
    <property type="molecule type" value="Genomic_DNA"/>
</dbReference>
<dbReference type="EMBL" id="QXGB01000007">
    <property type="protein sequence ID" value="KAE9238072.1"/>
    <property type="molecule type" value="Genomic_DNA"/>
</dbReference>
<dbReference type="Proteomes" id="UP000440367">
    <property type="component" value="Unassembled WGS sequence"/>
</dbReference>
<sequence length="72" mass="7902">MFAPATCSQISRALNIFCCLAAGRCSLGLWHEFRAAEGFLGRCTAGGLNERPPIQTKKTVRCQFNSTHTNIK</sequence>
<evidence type="ECO:0000313" key="6">
    <source>
        <dbReference type="EMBL" id="KAE9234541.1"/>
    </source>
</evidence>
<evidence type="ECO:0000313" key="4">
    <source>
        <dbReference type="EMBL" id="KAE9139983.1"/>
    </source>
</evidence>
<evidence type="ECO:0000313" key="13">
    <source>
        <dbReference type="Proteomes" id="UP000437068"/>
    </source>
</evidence>
<dbReference type="EMBL" id="QXGF01000007">
    <property type="protein sequence ID" value="KAE8950113.1"/>
    <property type="molecule type" value="Genomic_DNA"/>
</dbReference>
<evidence type="ECO:0000313" key="10">
    <source>
        <dbReference type="EMBL" id="KAE9361315.1"/>
    </source>
</evidence>
<protein>
    <submittedName>
        <fullName evidence="9">Uncharacterized protein</fullName>
    </submittedName>
</protein>
<evidence type="ECO:0000313" key="12">
    <source>
        <dbReference type="Proteomes" id="UP000433483"/>
    </source>
</evidence>
<evidence type="ECO:0000313" key="18">
    <source>
        <dbReference type="Proteomes" id="UP000476176"/>
    </source>
</evidence>
<evidence type="ECO:0000313" key="8">
    <source>
        <dbReference type="EMBL" id="KAE9258229.1"/>
    </source>
</evidence>
<organism evidence="9 13">
    <name type="scientific">Phytophthora fragariae</name>
    <dbReference type="NCBI Taxonomy" id="53985"/>
    <lineage>
        <taxon>Eukaryota</taxon>
        <taxon>Sar</taxon>
        <taxon>Stramenopiles</taxon>
        <taxon>Oomycota</taxon>
        <taxon>Peronosporomycetes</taxon>
        <taxon>Peronosporales</taxon>
        <taxon>Peronosporaceae</taxon>
        <taxon>Phytophthora</taxon>
    </lineage>
</organism>